<organism evidence="11 12">
    <name type="scientific">Brachionus plicatilis</name>
    <name type="common">Marine rotifer</name>
    <name type="synonym">Brachionus muelleri</name>
    <dbReference type="NCBI Taxonomy" id="10195"/>
    <lineage>
        <taxon>Eukaryota</taxon>
        <taxon>Metazoa</taxon>
        <taxon>Spiralia</taxon>
        <taxon>Gnathifera</taxon>
        <taxon>Rotifera</taxon>
        <taxon>Eurotatoria</taxon>
        <taxon>Monogononta</taxon>
        <taxon>Pseudotrocha</taxon>
        <taxon>Ploima</taxon>
        <taxon>Brachionidae</taxon>
        <taxon>Brachionus</taxon>
    </lineage>
</organism>
<dbReference type="EMBL" id="REGN01000113">
    <property type="protein sequence ID" value="RNA44377.1"/>
    <property type="molecule type" value="Genomic_DNA"/>
</dbReference>
<keyword evidence="6" id="KW-0238">DNA-binding</keyword>
<gene>
    <name evidence="11" type="ORF">BpHYR1_026181</name>
</gene>
<sequence>MIHLTKKFIQRKKKENSQKIYQLKLSTEARLVNPKISTTKLKTNMTHKINTFAMIQEDRFEPCKVCGEPSSGWHCGAVTCEACKKFFLRSINGEDAKYKCIRNKDCVIVRTTRTQCQYCRFQKCREVGMTINDNSNSPTVAEIFKGFPCYVCKAPSSGIHFGAITCEGCKGFFRRSIKERAPERYRCLENGN</sequence>
<dbReference type="GO" id="GO:0005634">
    <property type="term" value="C:nucleus"/>
    <property type="evidence" value="ECO:0007669"/>
    <property type="project" value="UniProtKB-SubCell"/>
</dbReference>
<proteinExistence type="predicted"/>
<dbReference type="PANTHER" id="PTHR45805">
    <property type="entry name" value="NUCLEAR HORMONE RECEPTOR HR3-RELATED"/>
    <property type="match status" value="1"/>
</dbReference>
<evidence type="ECO:0000256" key="5">
    <source>
        <dbReference type="ARBA" id="ARBA00023015"/>
    </source>
</evidence>
<evidence type="ECO:0000256" key="9">
    <source>
        <dbReference type="ARBA" id="ARBA00023242"/>
    </source>
</evidence>
<dbReference type="GO" id="GO:0008270">
    <property type="term" value="F:zinc ion binding"/>
    <property type="evidence" value="ECO:0007669"/>
    <property type="project" value="UniProtKB-KW"/>
</dbReference>
<dbReference type="PROSITE" id="PS00031">
    <property type="entry name" value="NUCLEAR_REC_DBD_1"/>
    <property type="match status" value="1"/>
</dbReference>
<dbReference type="Pfam" id="PF00105">
    <property type="entry name" value="zf-C4"/>
    <property type="match status" value="2"/>
</dbReference>
<evidence type="ECO:0000259" key="10">
    <source>
        <dbReference type="PROSITE" id="PS51030"/>
    </source>
</evidence>
<dbReference type="AlphaFoldDB" id="A0A3M7T905"/>
<keyword evidence="12" id="KW-1185">Reference proteome</keyword>
<dbReference type="InterPro" id="IPR001628">
    <property type="entry name" value="Znf_hrmn_rcpt"/>
</dbReference>
<evidence type="ECO:0000256" key="3">
    <source>
        <dbReference type="ARBA" id="ARBA00022771"/>
    </source>
</evidence>
<dbReference type="OrthoDB" id="5771769at2759"/>
<dbReference type="GO" id="GO:0003700">
    <property type="term" value="F:DNA-binding transcription factor activity"/>
    <property type="evidence" value="ECO:0007669"/>
    <property type="project" value="InterPro"/>
</dbReference>
<keyword evidence="9" id="KW-0539">Nucleus</keyword>
<evidence type="ECO:0000256" key="4">
    <source>
        <dbReference type="ARBA" id="ARBA00022833"/>
    </source>
</evidence>
<dbReference type="STRING" id="10195.A0A3M7T905"/>
<accession>A0A3M7T905</accession>
<name>A0A3M7T905_BRAPC</name>
<dbReference type="SMART" id="SM00399">
    <property type="entry name" value="ZnF_C4"/>
    <property type="match status" value="2"/>
</dbReference>
<reference evidence="11 12" key="1">
    <citation type="journal article" date="2018" name="Sci. Rep.">
        <title>Genomic signatures of local adaptation to the degree of environmental predictability in rotifers.</title>
        <authorList>
            <person name="Franch-Gras L."/>
            <person name="Hahn C."/>
            <person name="Garcia-Roger E.M."/>
            <person name="Carmona M.J."/>
            <person name="Serra M."/>
            <person name="Gomez A."/>
        </authorList>
    </citation>
    <scope>NUCLEOTIDE SEQUENCE [LARGE SCALE GENOMIC DNA]</scope>
    <source>
        <strain evidence="11">HYR1</strain>
    </source>
</reference>
<dbReference type="PRINTS" id="PR00047">
    <property type="entry name" value="STROIDFINGER"/>
</dbReference>
<keyword evidence="7" id="KW-0804">Transcription</keyword>
<keyword evidence="2" id="KW-0479">Metal-binding</keyword>
<evidence type="ECO:0000256" key="8">
    <source>
        <dbReference type="ARBA" id="ARBA00023170"/>
    </source>
</evidence>
<protein>
    <submittedName>
        <fullName evidence="11">Nuclear receptor 2DBD gamma</fullName>
    </submittedName>
</protein>
<feature type="domain" description="Nuclear receptor" evidence="10">
    <location>
        <begin position="60"/>
        <end position="136"/>
    </location>
</feature>
<keyword evidence="5" id="KW-0805">Transcription regulation</keyword>
<dbReference type="Gene3D" id="3.30.50.10">
    <property type="entry name" value="Erythroid Transcription Factor GATA-1, subunit A"/>
    <property type="match status" value="2"/>
</dbReference>
<evidence type="ECO:0000313" key="11">
    <source>
        <dbReference type="EMBL" id="RNA44377.1"/>
    </source>
</evidence>
<evidence type="ECO:0000256" key="7">
    <source>
        <dbReference type="ARBA" id="ARBA00023163"/>
    </source>
</evidence>
<keyword evidence="8 11" id="KW-0675">Receptor</keyword>
<comment type="caution">
    <text evidence="11">The sequence shown here is derived from an EMBL/GenBank/DDBJ whole genome shotgun (WGS) entry which is preliminary data.</text>
</comment>
<keyword evidence="4" id="KW-0862">Zinc</keyword>
<dbReference type="PROSITE" id="PS51030">
    <property type="entry name" value="NUCLEAR_REC_DBD_2"/>
    <property type="match status" value="2"/>
</dbReference>
<comment type="subcellular location">
    <subcellularLocation>
        <location evidence="1">Nucleus</location>
    </subcellularLocation>
</comment>
<evidence type="ECO:0000256" key="2">
    <source>
        <dbReference type="ARBA" id="ARBA00022723"/>
    </source>
</evidence>
<evidence type="ECO:0000313" key="12">
    <source>
        <dbReference type="Proteomes" id="UP000276133"/>
    </source>
</evidence>
<dbReference type="SUPFAM" id="SSF57716">
    <property type="entry name" value="Glucocorticoid receptor-like (DNA-binding domain)"/>
    <property type="match status" value="2"/>
</dbReference>
<feature type="domain" description="Nuclear receptor" evidence="10">
    <location>
        <begin position="146"/>
        <end position="192"/>
    </location>
</feature>
<feature type="non-terminal residue" evidence="11">
    <location>
        <position position="192"/>
    </location>
</feature>
<dbReference type="InterPro" id="IPR013088">
    <property type="entry name" value="Znf_NHR/GATA"/>
</dbReference>
<dbReference type="Proteomes" id="UP000276133">
    <property type="component" value="Unassembled WGS sequence"/>
</dbReference>
<dbReference type="GO" id="GO:0043565">
    <property type="term" value="F:sequence-specific DNA binding"/>
    <property type="evidence" value="ECO:0007669"/>
    <property type="project" value="InterPro"/>
</dbReference>
<evidence type="ECO:0000256" key="1">
    <source>
        <dbReference type="ARBA" id="ARBA00004123"/>
    </source>
</evidence>
<keyword evidence="3" id="KW-0863">Zinc-finger</keyword>
<evidence type="ECO:0000256" key="6">
    <source>
        <dbReference type="ARBA" id="ARBA00023125"/>
    </source>
</evidence>